<keyword evidence="12" id="KW-1185">Reference proteome</keyword>
<dbReference type="Pfam" id="PF02518">
    <property type="entry name" value="HATPase_c"/>
    <property type="match status" value="1"/>
</dbReference>
<organism evidence="11 13">
    <name type="scientific">Halapricum hydrolyticum</name>
    <dbReference type="NCBI Taxonomy" id="2979991"/>
    <lineage>
        <taxon>Archaea</taxon>
        <taxon>Methanobacteriati</taxon>
        <taxon>Methanobacteriota</taxon>
        <taxon>Stenosarchaea group</taxon>
        <taxon>Halobacteria</taxon>
        <taxon>Halobacteriales</taxon>
        <taxon>Haloarculaceae</taxon>
        <taxon>Halapricum</taxon>
    </lineage>
</organism>
<dbReference type="InterPro" id="IPR035965">
    <property type="entry name" value="PAS-like_dom_sf"/>
</dbReference>
<dbReference type="PROSITE" id="PS50109">
    <property type="entry name" value="HIS_KIN"/>
    <property type="match status" value="1"/>
</dbReference>
<feature type="domain" description="PAS" evidence="9">
    <location>
        <begin position="232"/>
        <end position="283"/>
    </location>
</feature>
<feature type="transmembrane region" description="Helical" evidence="7">
    <location>
        <begin position="6"/>
        <end position="26"/>
    </location>
</feature>
<comment type="catalytic activity">
    <reaction evidence="1">
        <text>ATP + protein L-histidine = ADP + protein N-phospho-L-histidine.</text>
        <dbReference type="EC" id="2.7.13.3"/>
    </reaction>
</comment>
<evidence type="ECO:0000313" key="11">
    <source>
        <dbReference type="EMBL" id="MCU4726847.1"/>
    </source>
</evidence>
<dbReference type="CDD" id="cd00075">
    <property type="entry name" value="HATPase"/>
    <property type="match status" value="1"/>
</dbReference>
<keyword evidence="6 11" id="KW-0067">ATP-binding</keyword>
<dbReference type="InterPro" id="IPR036890">
    <property type="entry name" value="HATPase_C_sf"/>
</dbReference>
<dbReference type="Pfam" id="PF16927">
    <property type="entry name" value="HisKA_7TM"/>
    <property type="match status" value="1"/>
</dbReference>
<dbReference type="InterPro" id="IPR000014">
    <property type="entry name" value="PAS"/>
</dbReference>
<sequence>MLSSLYLPLVLLAAVTGSGLALFAWLHRETPGAAPLALFLLAASLWSLTDALSVASDAPRLWTSLKLSIATLVPLAWLALVLEYTGREHWLSGPRLFVLVIEPAVFSVLIWTNDAHHTVWKSSRVVVAGRYYVFDGTAGLAFWGHQVYAYGLIVIGAALLVSMLWRTDGVFRDQSTALLVAIAAPMIINALYIFGYTPGRVDPTGIAFVLSGTVLAGAILYEHLLDVAPATRELGREKLIDELDDPVIIADAEQRVVDLNPAAESLLDVSAEAAIGTELAVFDPVLATVDGSDEITLERDGRRCYYDVRISRLDRAYGTVTGRIISLRDVTKRTRREQRLDVMNRLYRHNLRNEMNVVRGNAELLAARLESPDHRDHAETIVDTADEVIGRSEKISALSRSIEDQPTQSLDLPSILTSLVESFREEYARATITLDAPETCRIVGDPSVEIAIQELLENALEHANRPDPTVRIELTTAGDDARLEIRDDGPGIPDQELEVLEAGAETPMEHASGVGLWLVTWAIERVGGRVKFESDETGATVTVTLLRERDR</sequence>
<dbReference type="EC" id="2.7.13.3" evidence="2"/>
<feature type="transmembrane region" description="Helical" evidence="7">
    <location>
        <begin position="147"/>
        <end position="165"/>
    </location>
</feature>
<feature type="transmembrane region" description="Helical" evidence="7">
    <location>
        <begin position="177"/>
        <end position="194"/>
    </location>
</feature>
<evidence type="ECO:0000256" key="1">
    <source>
        <dbReference type="ARBA" id="ARBA00000085"/>
    </source>
</evidence>
<feature type="transmembrane region" description="Helical" evidence="7">
    <location>
        <begin position="67"/>
        <end position="84"/>
    </location>
</feature>
<dbReference type="PANTHER" id="PTHR44936:SF10">
    <property type="entry name" value="SENSOR PROTEIN RSTB"/>
    <property type="match status" value="1"/>
</dbReference>
<dbReference type="CDD" id="cd00130">
    <property type="entry name" value="PAS"/>
    <property type="match status" value="1"/>
</dbReference>
<dbReference type="PANTHER" id="PTHR44936">
    <property type="entry name" value="SENSOR PROTEIN CREC"/>
    <property type="match status" value="1"/>
</dbReference>
<dbReference type="PROSITE" id="PS50112">
    <property type="entry name" value="PAS"/>
    <property type="match status" value="1"/>
</dbReference>
<dbReference type="InterPro" id="IPR005467">
    <property type="entry name" value="His_kinase_dom"/>
</dbReference>
<feature type="domain" description="Histidine kinase" evidence="8">
    <location>
        <begin position="346"/>
        <end position="549"/>
    </location>
</feature>
<dbReference type="InterPro" id="IPR003594">
    <property type="entry name" value="HATPase_dom"/>
</dbReference>
<keyword evidence="4" id="KW-0547">Nucleotide-binding</keyword>
<evidence type="ECO:0000313" key="10">
    <source>
        <dbReference type="EMBL" id="MCU4717624.1"/>
    </source>
</evidence>
<dbReference type="InterPro" id="IPR050980">
    <property type="entry name" value="2C_sensor_his_kinase"/>
</dbReference>
<feature type="transmembrane region" description="Helical" evidence="7">
    <location>
        <begin position="33"/>
        <end position="55"/>
    </location>
</feature>
<evidence type="ECO:0000259" key="9">
    <source>
        <dbReference type="PROSITE" id="PS50112"/>
    </source>
</evidence>
<comment type="caution">
    <text evidence="11">The sequence shown here is derived from an EMBL/GenBank/DDBJ whole genome shotgun (WGS) entry which is preliminary data.</text>
</comment>
<dbReference type="SUPFAM" id="SSF55785">
    <property type="entry name" value="PYP-like sensor domain (PAS domain)"/>
    <property type="match status" value="1"/>
</dbReference>
<accession>A0AAE3IB31</accession>
<dbReference type="Proteomes" id="UP001208186">
    <property type="component" value="Unassembled WGS sequence"/>
</dbReference>
<feature type="transmembrane region" description="Helical" evidence="7">
    <location>
        <begin position="96"/>
        <end position="113"/>
    </location>
</feature>
<name>A0AAE3IB31_9EURY</name>
<dbReference type="GO" id="GO:0004673">
    <property type="term" value="F:protein histidine kinase activity"/>
    <property type="evidence" value="ECO:0007669"/>
    <property type="project" value="UniProtKB-EC"/>
</dbReference>
<dbReference type="InterPro" id="IPR013656">
    <property type="entry name" value="PAS_4"/>
</dbReference>
<evidence type="ECO:0000256" key="2">
    <source>
        <dbReference type="ARBA" id="ARBA00012438"/>
    </source>
</evidence>
<dbReference type="AlphaFoldDB" id="A0AAE3IB31"/>
<reference evidence="11" key="1">
    <citation type="submission" date="2023-02" db="EMBL/GenBank/DDBJ databases">
        <title>Enrichment on poylsaccharides allowed isolation of novel metabolic and taxonomic groups of Haloarchaea.</title>
        <authorList>
            <person name="Sorokin D.Y."/>
            <person name="Elcheninov A.G."/>
            <person name="Khizhniak T.V."/>
            <person name="Kolganova T.V."/>
            <person name="Kublanov I.V."/>
        </authorList>
    </citation>
    <scope>NUCLEOTIDE SEQUENCE</scope>
    <source>
        <strain evidence="10 12">HArc-curdl5-1</strain>
        <strain evidence="11">HArc-curdl7</strain>
    </source>
</reference>
<evidence type="ECO:0000313" key="13">
    <source>
        <dbReference type="Proteomes" id="UP001209746"/>
    </source>
</evidence>
<dbReference type="Proteomes" id="UP001209746">
    <property type="component" value="Unassembled WGS sequence"/>
</dbReference>
<dbReference type="SUPFAM" id="SSF55874">
    <property type="entry name" value="ATPase domain of HSP90 chaperone/DNA topoisomerase II/histidine kinase"/>
    <property type="match status" value="1"/>
</dbReference>
<protein>
    <recommendedName>
        <fullName evidence="2">histidine kinase</fullName>
        <ecNumber evidence="2">2.7.13.3</ecNumber>
    </recommendedName>
</protein>
<dbReference type="Pfam" id="PF08448">
    <property type="entry name" value="PAS_4"/>
    <property type="match status" value="1"/>
</dbReference>
<dbReference type="InterPro" id="IPR031621">
    <property type="entry name" value="HisKA_7TM"/>
</dbReference>
<gene>
    <name evidence="11" type="ORF">OB914_07685</name>
    <name evidence="10" type="ORF">OB916_06040</name>
</gene>
<dbReference type="Gene3D" id="3.30.565.10">
    <property type="entry name" value="Histidine kinase-like ATPase, C-terminal domain"/>
    <property type="match status" value="1"/>
</dbReference>
<dbReference type="RefSeq" id="WP_315908388.1">
    <property type="nucleotide sequence ID" value="NZ_JAOPKC010000004.1"/>
</dbReference>
<dbReference type="Gene3D" id="3.30.450.20">
    <property type="entry name" value="PAS domain"/>
    <property type="match status" value="1"/>
</dbReference>
<dbReference type="EMBL" id="JAOPKC010000004">
    <property type="protein sequence ID" value="MCU4717624.1"/>
    <property type="molecule type" value="Genomic_DNA"/>
</dbReference>
<evidence type="ECO:0000313" key="12">
    <source>
        <dbReference type="Proteomes" id="UP001208186"/>
    </source>
</evidence>
<evidence type="ECO:0000256" key="4">
    <source>
        <dbReference type="ARBA" id="ARBA00022741"/>
    </source>
</evidence>
<evidence type="ECO:0000256" key="3">
    <source>
        <dbReference type="ARBA" id="ARBA00022679"/>
    </source>
</evidence>
<keyword evidence="7" id="KW-0472">Membrane</keyword>
<dbReference type="GO" id="GO:0005524">
    <property type="term" value="F:ATP binding"/>
    <property type="evidence" value="ECO:0007669"/>
    <property type="project" value="UniProtKB-KW"/>
</dbReference>
<proteinExistence type="predicted"/>
<evidence type="ECO:0000256" key="5">
    <source>
        <dbReference type="ARBA" id="ARBA00022777"/>
    </source>
</evidence>
<keyword evidence="7" id="KW-1133">Transmembrane helix</keyword>
<evidence type="ECO:0000256" key="6">
    <source>
        <dbReference type="ARBA" id="ARBA00022840"/>
    </source>
</evidence>
<evidence type="ECO:0000256" key="7">
    <source>
        <dbReference type="SAM" id="Phobius"/>
    </source>
</evidence>
<keyword evidence="7" id="KW-0812">Transmembrane</keyword>
<evidence type="ECO:0000259" key="8">
    <source>
        <dbReference type="PROSITE" id="PS50109"/>
    </source>
</evidence>
<keyword evidence="5" id="KW-0418">Kinase</keyword>
<dbReference type="EMBL" id="JAOPKD010000005">
    <property type="protein sequence ID" value="MCU4726847.1"/>
    <property type="molecule type" value="Genomic_DNA"/>
</dbReference>
<dbReference type="SMART" id="SM00387">
    <property type="entry name" value="HATPase_c"/>
    <property type="match status" value="1"/>
</dbReference>
<keyword evidence="3" id="KW-0808">Transferase</keyword>